<comment type="caution">
    <text evidence="1">The sequence shown here is derived from an EMBL/GenBank/DDBJ whole genome shotgun (WGS) entry which is preliminary data.</text>
</comment>
<sequence>MEITEEQRQRAEANRLAALAKRKALQQSATTASNRQDAWRLSKCRKFSTEPTHFPKSALADPNSTTQLPENFRVRLEICSPDSFSVTPLAIEGFVYPGEEECLRRLGQWLSDVMPSHYTQNNSGGKACVYKLRDYNPVLTCLKNSAGIEVEGIPWVTLNVVEKLSHSIDTGRWNPCRPEHFSDEVVDEMIGKLPKSLLDVILPFQLEGVRFGLRRGGRCLIADEMGLGKTLQAIAIAACFISAGSILVVCPAILRLSWAEELERWLPFCLPADIHLVFGHRNNPVHLTRFPRVVVISYTMLHRLRKSMIEQDWALLIVDESHHVRCSKRTSEPEEVKAVLDVAAKVKRIVLLSGTPSLSRPGLLGKTKYDFAKTYCDVKTVQGYQGQLFQDFSKGVRLEELNVLLKQTVMIRRLKQHLLVQLPPKRRQIIRLLLKRSDIVSAKAAVGVINDSEKDATNDKTPEDSDEHDDSGACCRLGKISYQELGIAKLSGFREWLSIHPVIAESDGAADIDVNPRSNKMIIFAHHLKVLDGVQEFISEKGIGFVRIDGNTLPRDRQSAVHSFQLSNEVKIAIIGITAGGVGLDFSSAQNVVFLELPQSPSLMLQDTRDESHWQNLNKSLRCVSSATNGKYDALQEIAVEGVSYLEMSDKTDRGSEDLTLDQVASSDQFQELMKVPESSEASDFRAINTNDEITAKMNDKLLEESKTDHIPDLNIDEVYASMGKVEDITLSGAEIGPEKVSPYELVKSNKDKDEPKKESKSHPQATKLDVAKLLLPTEADECSSDQVNSLRFEVSQYTGRIHLYSCVPGTDSRPRPLFESFRPEELDNTEHISGCLKENPGYRHAIQAFINEWNALRPIERTKLLGKPLQLPLSVELCYLKETINHSSGGLLKGGSKRRTTPSLEISHPLPSGAEWKKVRICSGSRKKEKEYTQGWTINDEPLCKLCQKTCKSKNAKNAEYFEDLFCNLDCYEEYRLRTSGRFLREELFRIEHGVCTNCQLDCHKLVKHIKPLSLEQRRKYIMRVAPNVASRQNMLEKLVNDPTEANAWHADHVVPVYRGGGECRLENMRTLCVACHYNVTTAQCAERRSTRAKARKQLKVIMDGIQNDLNVDGTVPHTKDRMHMEMEENTIEDELLVKVPGSSYSGCISSSAESEVLNSSKS</sequence>
<proteinExistence type="predicted"/>
<keyword evidence="2" id="KW-1185">Reference proteome</keyword>
<protein>
    <submittedName>
        <fullName evidence="1">Uncharacterized protein</fullName>
    </submittedName>
</protein>
<gene>
    <name evidence="1" type="ORF">KPL71_007210</name>
</gene>
<evidence type="ECO:0000313" key="2">
    <source>
        <dbReference type="Proteomes" id="UP000829398"/>
    </source>
</evidence>
<dbReference type="Proteomes" id="UP000829398">
    <property type="component" value="Chromosome 3"/>
</dbReference>
<dbReference type="EMBL" id="CM039172">
    <property type="protein sequence ID" value="KAH9778012.1"/>
    <property type="molecule type" value="Genomic_DNA"/>
</dbReference>
<organism evidence="1 2">
    <name type="scientific">Citrus sinensis</name>
    <name type="common">Sweet orange</name>
    <name type="synonym">Citrus aurantium var. sinensis</name>
    <dbReference type="NCBI Taxonomy" id="2711"/>
    <lineage>
        <taxon>Eukaryota</taxon>
        <taxon>Viridiplantae</taxon>
        <taxon>Streptophyta</taxon>
        <taxon>Embryophyta</taxon>
        <taxon>Tracheophyta</taxon>
        <taxon>Spermatophyta</taxon>
        <taxon>Magnoliopsida</taxon>
        <taxon>eudicotyledons</taxon>
        <taxon>Gunneridae</taxon>
        <taxon>Pentapetalae</taxon>
        <taxon>rosids</taxon>
        <taxon>malvids</taxon>
        <taxon>Sapindales</taxon>
        <taxon>Rutaceae</taxon>
        <taxon>Aurantioideae</taxon>
        <taxon>Citrus</taxon>
    </lineage>
</organism>
<reference evidence="2" key="1">
    <citation type="journal article" date="2023" name="Hortic. Res.">
        <title>A chromosome-level phased genome enabling allele-level studies in sweet orange: a case study on citrus Huanglongbing tolerance.</title>
        <authorList>
            <person name="Wu B."/>
            <person name="Yu Q."/>
            <person name="Deng Z."/>
            <person name="Duan Y."/>
            <person name="Luo F."/>
            <person name="Gmitter F. Jr."/>
        </authorList>
    </citation>
    <scope>NUCLEOTIDE SEQUENCE [LARGE SCALE GENOMIC DNA]</scope>
    <source>
        <strain evidence="2">cv. Valencia</strain>
    </source>
</reference>
<accession>A0ACB8LXH9</accession>
<name>A0ACB8LXH9_CITSI</name>
<evidence type="ECO:0000313" key="1">
    <source>
        <dbReference type="EMBL" id="KAH9778012.1"/>
    </source>
</evidence>